<reference evidence="1 2" key="1">
    <citation type="submission" date="2015-01" db="EMBL/GenBank/DDBJ databases">
        <title>Evolution of Trichinella species and genotypes.</title>
        <authorList>
            <person name="Korhonen P.K."/>
            <person name="Edoardo P."/>
            <person name="Giuseppe L.R."/>
            <person name="Gasser R.B."/>
        </authorList>
    </citation>
    <scope>NUCLEOTIDE SEQUENCE [LARGE SCALE GENOMIC DNA]</scope>
    <source>
        <strain evidence="1">ISS1029</strain>
    </source>
</reference>
<protein>
    <submittedName>
        <fullName evidence="1">Uncharacterized protein</fullName>
    </submittedName>
</protein>
<name>A0A0V1GSM2_9BILA</name>
<evidence type="ECO:0000313" key="2">
    <source>
        <dbReference type="Proteomes" id="UP000055024"/>
    </source>
</evidence>
<accession>A0A0V1GSM2</accession>
<dbReference type="EMBL" id="JYDP01000301">
    <property type="protein sequence ID" value="KRZ01334.1"/>
    <property type="molecule type" value="Genomic_DNA"/>
</dbReference>
<proteinExistence type="predicted"/>
<dbReference type="OrthoDB" id="10409463at2759"/>
<gene>
    <name evidence="1" type="ORF">T11_933</name>
</gene>
<evidence type="ECO:0000313" key="1">
    <source>
        <dbReference type="EMBL" id="KRZ01334.1"/>
    </source>
</evidence>
<dbReference type="Proteomes" id="UP000055024">
    <property type="component" value="Unassembled WGS sequence"/>
</dbReference>
<organism evidence="1 2">
    <name type="scientific">Trichinella zimbabwensis</name>
    <dbReference type="NCBI Taxonomy" id="268475"/>
    <lineage>
        <taxon>Eukaryota</taxon>
        <taxon>Metazoa</taxon>
        <taxon>Ecdysozoa</taxon>
        <taxon>Nematoda</taxon>
        <taxon>Enoplea</taxon>
        <taxon>Dorylaimia</taxon>
        <taxon>Trichinellida</taxon>
        <taxon>Trichinellidae</taxon>
        <taxon>Trichinella</taxon>
    </lineage>
</organism>
<comment type="caution">
    <text evidence="1">The sequence shown here is derived from an EMBL/GenBank/DDBJ whole genome shotgun (WGS) entry which is preliminary data.</text>
</comment>
<dbReference type="AlphaFoldDB" id="A0A0V1GSM2"/>
<keyword evidence="2" id="KW-1185">Reference proteome</keyword>
<sequence length="75" mass="8110">MDTMKTEQMSRLVDLHSVVEISNTITPPCSLAVAAHDLNKGRNRCISRAGFDSAAASELPLLVSTCRHVHGPHQS</sequence>